<dbReference type="InterPro" id="IPR050107">
    <property type="entry name" value="ABC_carbohydrate_import_ATPase"/>
</dbReference>
<keyword evidence="2" id="KW-0677">Repeat</keyword>
<protein>
    <submittedName>
        <fullName evidence="6">Sugar ABC transporter ATP-binding protein</fullName>
    </submittedName>
</protein>
<dbReference type="SUPFAM" id="SSF52540">
    <property type="entry name" value="P-loop containing nucleoside triphosphate hydrolases"/>
    <property type="match status" value="2"/>
</dbReference>
<evidence type="ECO:0000256" key="4">
    <source>
        <dbReference type="ARBA" id="ARBA00022840"/>
    </source>
</evidence>
<accession>A0ABZ2CDP8</accession>
<dbReference type="EMBL" id="CP137640">
    <property type="protein sequence ID" value="WVX79234.1"/>
    <property type="molecule type" value="Genomic_DNA"/>
</dbReference>
<keyword evidence="1" id="KW-0813">Transport</keyword>
<evidence type="ECO:0000313" key="6">
    <source>
        <dbReference type="EMBL" id="WVX79234.1"/>
    </source>
</evidence>
<dbReference type="Pfam" id="PF00005">
    <property type="entry name" value="ABC_tran"/>
    <property type="match status" value="2"/>
</dbReference>
<dbReference type="CDD" id="cd03215">
    <property type="entry name" value="ABC_Carb_Monos_II"/>
    <property type="match status" value="1"/>
</dbReference>
<dbReference type="PANTHER" id="PTHR43790">
    <property type="entry name" value="CARBOHYDRATE TRANSPORT ATP-BINDING PROTEIN MG119-RELATED"/>
    <property type="match status" value="1"/>
</dbReference>
<dbReference type="CDD" id="cd03216">
    <property type="entry name" value="ABC_Carb_Monos_I"/>
    <property type="match status" value="1"/>
</dbReference>
<organism evidence="6 7">
    <name type="scientific">Niallia oryzisoli</name>
    <dbReference type="NCBI Taxonomy" id="1737571"/>
    <lineage>
        <taxon>Bacteria</taxon>
        <taxon>Bacillati</taxon>
        <taxon>Bacillota</taxon>
        <taxon>Bacilli</taxon>
        <taxon>Bacillales</taxon>
        <taxon>Bacillaceae</taxon>
        <taxon>Niallia</taxon>
    </lineage>
</organism>
<feature type="domain" description="ABC transporter" evidence="5">
    <location>
        <begin position="254"/>
        <end position="497"/>
    </location>
</feature>
<dbReference type="InterPro" id="IPR017871">
    <property type="entry name" value="ABC_transporter-like_CS"/>
</dbReference>
<dbReference type="Proteomes" id="UP001357223">
    <property type="component" value="Chromosome"/>
</dbReference>
<dbReference type="PROSITE" id="PS50893">
    <property type="entry name" value="ABC_TRANSPORTER_2"/>
    <property type="match status" value="2"/>
</dbReference>
<evidence type="ECO:0000256" key="2">
    <source>
        <dbReference type="ARBA" id="ARBA00022737"/>
    </source>
</evidence>
<dbReference type="Gene3D" id="3.40.50.300">
    <property type="entry name" value="P-loop containing nucleotide triphosphate hydrolases"/>
    <property type="match status" value="2"/>
</dbReference>
<dbReference type="RefSeq" id="WP_338448168.1">
    <property type="nucleotide sequence ID" value="NZ_CP137640.1"/>
</dbReference>
<dbReference type="SMART" id="SM00382">
    <property type="entry name" value="AAA"/>
    <property type="match status" value="2"/>
</dbReference>
<keyword evidence="3" id="KW-0547">Nucleotide-binding</keyword>
<evidence type="ECO:0000259" key="5">
    <source>
        <dbReference type="PROSITE" id="PS50893"/>
    </source>
</evidence>
<sequence>MIFEQNGRFALDVNNITKHYPGVVALNHISMKIQWGSIHGIAGENGSGKSTLLRIISGMEKQDQGEIVYDGQPLKESHRLLQREVAMVTQEPSLVNSLSVAENIAMGKRRDFKLFVNWKKYKQVASEYLERLGVPGIDLDCPVETLSPDKQQLILISRALASNPRILLLDEATSSLSEDQTMKLFTLLDELKAKGLAILFISHRLKEYIRLCDAVTVLRDSNYICHLKKQELNEDSIVSSMVGRELKDYYPPKVKIPSVEQVIVFRDFHCKQVRNVSFTINKGEIFVFAGLDGCGRSELLKGLFGVLPSKGGLEVNGQSITFKNPRQAIDKGFSYIPGERKAEGIIAEMSIMENAMISHRSQKAFWKWIGRKAEKDLFLRMKENMKIKAPSIHTLIKTLSGGNQQKVVLARALALNPKFLLLEEPTRGIDVGAKAEIYKLLRELTEQGVTVIVSTSELPEAIGIADRIGVMFRGNLQKILQQEEMTEEQVMYYATGN</sequence>
<dbReference type="InterPro" id="IPR003439">
    <property type="entry name" value="ABC_transporter-like_ATP-bd"/>
</dbReference>
<dbReference type="PANTHER" id="PTHR43790:SF9">
    <property type="entry name" value="GALACTOFURANOSE TRANSPORTER ATP-BINDING PROTEIN YTFR"/>
    <property type="match status" value="1"/>
</dbReference>
<evidence type="ECO:0000256" key="1">
    <source>
        <dbReference type="ARBA" id="ARBA00022448"/>
    </source>
</evidence>
<keyword evidence="4 6" id="KW-0067">ATP-binding</keyword>
<proteinExistence type="predicted"/>
<feature type="domain" description="ABC transporter" evidence="5">
    <location>
        <begin position="11"/>
        <end position="245"/>
    </location>
</feature>
<dbReference type="InterPro" id="IPR003593">
    <property type="entry name" value="AAA+_ATPase"/>
</dbReference>
<dbReference type="GO" id="GO:0005524">
    <property type="term" value="F:ATP binding"/>
    <property type="evidence" value="ECO:0007669"/>
    <property type="project" value="UniProtKB-KW"/>
</dbReference>
<dbReference type="InterPro" id="IPR027417">
    <property type="entry name" value="P-loop_NTPase"/>
</dbReference>
<reference evidence="6 7" key="1">
    <citation type="submission" date="2023-10" db="EMBL/GenBank/DDBJ databases">
        <title>Niallia locisalis sp.nov. isolated from a salt pond sample.</title>
        <authorList>
            <person name="Li X.-J."/>
            <person name="Dong L."/>
        </authorList>
    </citation>
    <scope>NUCLEOTIDE SEQUENCE [LARGE SCALE GENOMIC DNA]</scope>
    <source>
        <strain evidence="6 7">DSM 29761</strain>
    </source>
</reference>
<evidence type="ECO:0000313" key="7">
    <source>
        <dbReference type="Proteomes" id="UP001357223"/>
    </source>
</evidence>
<dbReference type="PROSITE" id="PS00211">
    <property type="entry name" value="ABC_TRANSPORTER_1"/>
    <property type="match status" value="1"/>
</dbReference>
<name>A0ABZ2CDP8_9BACI</name>
<keyword evidence="7" id="KW-1185">Reference proteome</keyword>
<gene>
    <name evidence="6" type="ORF">R4Z09_18225</name>
</gene>
<evidence type="ECO:0000256" key="3">
    <source>
        <dbReference type="ARBA" id="ARBA00022741"/>
    </source>
</evidence>